<evidence type="ECO:0000256" key="2">
    <source>
        <dbReference type="SAM" id="MobiDB-lite"/>
    </source>
</evidence>
<gene>
    <name evidence="4" type="ORF">Q5P01_000446</name>
</gene>
<organism evidence="4 5">
    <name type="scientific">Channa striata</name>
    <name type="common">Snakehead murrel</name>
    <name type="synonym">Ophicephalus striatus</name>
    <dbReference type="NCBI Taxonomy" id="64152"/>
    <lineage>
        <taxon>Eukaryota</taxon>
        <taxon>Metazoa</taxon>
        <taxon>Chordata</taxon>
        <taxon>Craniata</taxon>
        <taxon>Vertebrata</taxon>
        <taxon>Euteleostomi</taxon>
        <taxon>Actinopterygii</taxon>
        <taxon>Neopterygii</taxon>
        <taxon>Teleostei</taxon>
        <taxon>Neoteleostei</taxon>
        <taxon>Acanthomorphata</taxon>
        <taxon>Anabantaria</taxon>
        <taxon>Anabantiformes</taxon>
        <taxon>Channoidei</taxon>
        <taxon>Channidae</taxon>
        <taxon>Channa</taxon>
    </lineage>
</organism>
<dbReference type="Gene3D" id="3.90.550.10">
    <property type="entry name" value="Spore Coat Polysaccharide Biosynthesis Protein SpsA, Chain A"/>
    <property type="match status" value="1"/>
</dbReference>
<protein>
    <submittedName>
        <fullName evidence="4">Uncharacterized protein</fullName>
    </submittedName>
</protein>
<dbReference type="PANTHER" id="PTHR11675">
    <property type="entry name" value="N-ACETYLGALACTOSAMINYLTRANSFERASE"/>
    <property type="match status" value="1"/>
</dbReference>
<keyword evidence="1" id="KW-1015">Disulfide bond</keyword>
<dbReference type="PANTHER" id="PTHR11675:SF50">
    <property type="entry name" value="POLYPEPTIDE N-ACETYLGALACTOSAMINYLTRANSFERASE 8-RELATED"/>
    <property type="match status" value="1"/>
</dbReference>
<keyword evidence="3" id="KW-0812">Transmembrane</keyword>
<dbReference type="EMBL" id="JAUPFM010000261">
    <property type="protein sequence ID" value="KAK2810024.1"/>
    <property type="molecule type" value="Genomic_DNA"/>
</dbReference>
<dbReference type="Proteomes" id="UP001187415">
    <property type="component" value="Unassembled WGS sequence"/>
</dbReference>
<dbReference type="GO" id="GO:0004653">
    <property type="term" value="F:polypeptide N-acetylgalactosaminyltransferase activity"/>
    <property type="evidence" value="ECO:0007669"/>
    <property type="project" value="TreeGrafter"/>
</dbReference>
<feature type="transmembrane region" description="Helical" evidence="3">
    <location>
        <begin position="12"/>
        <end position="28"/>
    </location>
</feature>
<sequence>MSLRAACFRRPVLVLGGTGLIVFVGLFLKTVQDRAAGTGKEVDTPGLSRGLSDLDSSLKALNNIVRVFEKKQDAIQKMLEDDRNGKGKAAEGQKSPVQKEPEQNEKPDTEIQDGKEVPKEKNNKIFPKSPLFKEWGSNLSEDDQREAQALYEKYGYNVFLSDRLPIDRPLPDTRDPRCLKKTYPKDLPSLGVVLIYLNEALSILKRALRSIIDRTPKIY</sequence>
<dbReference type="GO" id="GO:0006493">
    <property type="term" value="P:protein O-linked glycosylation"/>
    <property type="evidence" value="ECO:0007669"/>
    <property type="project" value="TreeGrafter"/>
</dbReference>
<evidence type="ECO:0000313" key="4">
    <source>
        <dbReference type="EMBL" id="KAK2810024.1"/>
    </source>
</evidence>
<keyword evidence="3" id="KW-1133">Transmembrane helix</keyword>
<reference evidence="4" key="1">
    <citation type="submission" date="2023-07" db="EMBL/GenBank/DDBJ databases">
        <title>Chromosome-level Genome Assembly of Striped Snakehead (Channa striata).</title>
        <authorList>
            <person name="Liu H."/>
        </authorList>
    </citation>
    <scope>NUCLEOTIDE SEQUENCE</scope>
    <source>
        <strain evidence="4">Gz</strain>
        <tissue evidence="4">Muscle</tissue>
    </source>
</reference>
<evidence type="ECO:0000256" key="1">
    <source>
        <dbReference type="ARBA" id="ARBA00023157"/>
    </source>
</evidence>
<dbReference type="InterPro" id="IPR029044">
    <property type="entry name" value="Nucleotide-diphossugar_trans"/>
</dbReference>
<dbReference type="GO" id="GO:0005794">
    <property type="term" value="C:Golgi apparatus"/>
    <property type="evidence" value="ECO:0007669"/>
    <property type="project" value="TreeGrafter"/>
</dbReference>
<accession>A0AA88IC17</accession>
<keyword evidence="3" id="KW-0472">Membrane</keyword>
<proteinExistence type="predicted"/>
<name>A0AA88IC17_CHASR</name>
<dbReference type="AlphaFoldDB" id="A0AA88IC17"/>
<evidence type="ECO:0000313" key="5">
    <source>
        <dbReference type="Proteomes" id="UP001187415"/>
    </source>
</evidence>
<comment type="caution">
    <text evidence="4">The sequence shown here is derived from an EMBL/GenBank/DDBJ whole genome shotgun (WGS) entry which is preliminary data.</text>
</comment>
<keyword evidence="5" id="KW-1185">Reference proteome</keyword>
<evidence type="ECO:0000256" key="3">
    <source>
        <dbReference type="SAM" id="Phobius"/>
    </source>
</evidence>
<feature type="region of interest" description="Disordered" evidence="2">
    <location>
        <begin position="80"/>
        <end position="123"/>
    </location>
</feature>